<evidence type="ECO:0008006" key="4">
    <source>
        <dbReference type="Google" id="ProtNLM"/>
    </source>
</evidence>
<reference evidence="2 3" key="1">
    <citation type="submission" date="2018-08" db="EMBL/GenBank/DDBJ databases">
        <title>Thalassotalea euphylliae genome.</title>
        <authorList>
            <person name="Summers S."/>
            <person name="Rice S.A."/>
            <person name="Freckelton M.L."/>
            <person name="Nedved B.T."/>
            <person name="Hadfield M.G."/>
        </authorList>
    </citation>
    <scope>NUCLEOTIDE SEQUENCE [LARGE SCALE GENOMIC DNA]</scope>
    <source>
        <strain evidence="2 3">H1</strain>
    </source>
</reference>
<evidence type="ECO:0000256" key="1">
    <source>
        <dbReference type="SAM" id="Phobius"/>
    </source>
</evidence>
<comment type="caution">
    <text evidence="2">The sequence shown here is derived from an EMBL/GenBank/DDBJ whole genome shotgun (WGS) entry which is preliminary data.</text>
</comment>
<accession>A0A3E0TSG1</accession>
<proteinExistence type="predicted"/>
<evidence type="ECO:0000313" key="3">
    <source>
        <dbReference type="Proteomes" id="UP000256478"/>
    </source>
</evidence>
<dbReference type="AlphaFoldDB" id="A0A3E0TSG1"/>
<organism evidence="2 3">
    <name type="scientific">Thalassotalea euphylliae</name>
    <dbReference type="NCBI Taxonomy" id="1655234"/>
    <lineage>
        <taxon>Bacteria</taxon>
        <taxon>Pseudomonadati</taxon>
        <taxon>Pseudomonadota</taxon>
        <taxon>Gammaproteobacteria</taxon>
        <taxon>Alteromonadales</taxon>
        <taxon>Colwelliaceae</taxon>
        <taxon>Thalassotalea</taxon>
    </lineage>
</organism>
<name>A0A3E0TSG1_9GAMM</name>
<feature type="transmembrane region" description="Helical" evidence="1">
    <location>
        <begin position="40"/>
        <end position="70"/>
    </location>
</feature>
<keyword evidence="1" id="KW-0812">Transmembrane</keyword>
<evidence type="ECO:0000313" key="2">
    <source>
        <dbReference type="EMBL" id="REL26865.1"/>
    </source>
</evidence>
<dbReference type="EMBL" id="QUOU01000001">
    <property type="protein sequence ID" value="REL26865.1"/>
    <property type="molecule type" value="Genomic_DNA"/>
</dbReference>
<sequence length="98" mass="11034">MIALLSYLTVLGWLAAIVLYGQNKHGCGKSYVVAFHLRQSLGLIITAALLSFIPLIGWLLNFVVAIFWLISAFHAFKGEIYSVPWLGDKYQNHLHFIT</sequence>
<gene>
    <name evidence="2" type="ORF">DXX93_09970</name>
</gene>
<keyword evidence="1" id="KW-0472">Membrane</keyword>
<dbReference type="Proteomes" id="UP000256478">
    <property type="component" value="Unassembled WGS sequence"/>
</dbReference>
<protein>
    <recommendedName>
        <fullName evidence="4">DUF4870 domain-containing protein</fullName>
    </recommendedName>
</protein>
<keyword evidence="1" id="KW-1133">Transmembrane helix</keyword>